<comment type="similarity">
    <text evidence="4">Belongs to the CDIP1/LITAF family.</text>
</comment>
<evidence type="ECO:0000256" key="9">
    <source>
        <dbReference type="SAM" id="Phobius"/>
    </source>
</evidence>
<proteinExistence type="inferred from homology"/>
<dbReference type="PANTHER" id="PTHR23292:SF6">
    <property type="entry name" value="FI16602P1-RELATED"/>
    <property type="match status" value="1"/>
</dbReference>
<evidence type="ECO:0000256" key="7">
    <source>
        <dbReference type="ARBA" id="ARBA00023136"/>
    </source>
</evidence>
<feature type="domain" description="LITAF" evidence="10">
    <location>
        <begin position="49"/>
        <end position="131"/>
    </location>
</feature>
<evidence type="ECO:0000256" key="4">
    <source>
        <dbReference type="ARBA" id="ARBA00005975"/>
    </source>
</evidence>
<dbReference type="Pfam" id="PF10601">
    <property type="entry name" value="zf-LITAF-like"/>
    <property type="match status" value="1"/>
</dbReference>
<evidence type="ECO:0000256" key="6">
    <source>
        <dbReference type="ARBA" id="ARBA00022833"/>
    </source>
</evidence>
<name>A0ABP1RYK3_9HEXA</name>
<comment type="caution">
    <text evidence="11">The sequence shown here is derived from an EMBL/GenBank/DDBJ whole genome shotgun (WGS) entry which is preliminary data.</text>
</comment>
<evidence type="ECO:0000256" key="8">
    <source>
        <dbReference type="SAM" id="MobiDB-lite"/>
    </source>
</evidence>
<protein>
    <recommendedName>
        <fullName evidence="10">LITAF domain-containing protein</fullName>
    </recommendedName>
</protein>
<evidence type="ECO:0000256" key="5">
    <source>
        <dbReference type="ARBA" id="ARBA00022723"/>
    </source>
</evidence>
<keyword evidence="9" id="KW-1133">Transmembrane helix</keyword>
<evidence type="ECO:0000313" key="11">
    <source>
        <dbReference type="EMBL" id="CAL8139176.1"/>
    </source>
</evidence>
<keyword evidence="5" id="KW-0479">Metal-binding</keyword>
<sequence>MSAPPPYNPNSSTQPPSYPSPGFQEPYPQAAPCIIVHDVSTPQQQPQLQQMIIVGPALGSHNARITCPHCKTEIQTKTDKKPGVVAWVSSGVLCFFGCWLGCCLIPFCIDSCMDVDHKCPNCDAHLGTHKPM</sequence>
<dbReference type="InterPro" id="IPR037519">
    <property type="entry name" value="LITAF_fam"/>
</dbReference>
<comment type="subcellular location">
    <subcellularLocation>
        <location evidence="2">Endosome membrane</location>
        <topology evidence="2">Peripheral membrane protein</topology>
    </subcellularLocation>
    <subcellularLocation>
        <location evidence="1">Late endosome membrane</location>
    </subcellularLocation>
    <subcellularLocation>
        <location evidence="3">Lysosome membrane</location>
        <topology evidence="3">Peripheral membrane protein</topology>
        <orientation evidence="3">Cytoplasmic side</orientation>
    </subcellularLocation>
</comment>
<dbReference type="Proteomes" id="UP001642540">
    <property type="component" value="Unassembled WGS sequence"/>
</dbReference>
<keyword evidence="6" id="KW-0862">Zinc</keyword>
<dbReference type="InterPro" id="IPR006629">
    <property type="entry name" value="LITAF"/>
</dbReference>
<evidence type="ECO:0000256" key="2">
    <source>
        <dbReference type="ARBA" id="ARBA00004481"/>
    </source>
</evidence>
<evidence type="ECO:0000256" key="3">
    <source>
        <dbReference type="ARBA" id="ARBA00004630"/>
    </source>
</evidence>
<reference evidence="11 12" key="1">
    <citation type="submission" date="2024-08" db="EMBL/GenBank/DDBJ databases">
        <authorList>
            <person name="Cucini C."/>
            <person name="Frati F."/>
        </authorList>
    </citation>
    <scope>NUCLEOTIDE SEQUENCE [LARGE SCALE GENOMIC DNA]</scope>
</reference>
<keyword evidence="9" id="KW-0812">Transmembrane</keyword>
<feature type="transmembrane region" description="Helical" evidence="9">
    <location>
        <begin position="84"/>
        <end position="107"/>
    </location>
</feature>
<gene>
    <name evidence="11" type="ORF">ODALV1_LOCUS27716</name>
</gene>
<organism evidence="11 12">
    <name type="scientific">Orchesella dallaii</name>
    <dbReference type="NCBI Taxonomy" id="48710"/>
    <lineage>
        <taxon>Eukaryota</taxon>
        <taxon>Metazoa</taxon>
        <taxon>Ecdysozoa</taxon>
        <taxon>Arthropoda</taxon>
        <taxon>Hexapoda</taxon>
        <taxon>Collembola</taxon>
        <taxon>Entomobryomorpha</taxon>
        <taxon>Entomobryoidea</taxon>
        <taxon>Orchesellidae</taxon>
        <taxon>Orchesellinae</taxon>
        <taxon>Orchesella</taxon>
    </lineage>
</organism>
<feature type="region of interest" description="Disordered" evidence="8">
    <location>
        <begin position="1"/>
        <end position="26"/>
    </location>
</feature>
<evidence type="ECO:0000259" key="10">
    <source>
        <dbReference type="PROSITE" id="PS51837"/>
    </source>
</evidence>
<accession>A0ABP1RYK3</accession>
<keyword evidence="12" id="KW-1185">Reference proteome</keyword>
<dbReference type="PANTHER" id="PTHR23292">
    <property type="entry name" value="LIPOPOLYSACCHARIDE-INDUCED TUMOR NECROSIS FACTOR-ALPHA FACTOR"/>
    <property type="match status" value="1"/>
</dbReference>
<keyword evidence="7 9" id="KW-0472">Membrane</keyword>
<dbReference type="SMART" id="SM00714">
    <property type="entry name" value="LITAF"/>
    <property type="match status" value="1"/>
</dbReference>
<evidence type="ECO:0000256" key="1">
    <source>
        <dbReference type="ARBA" id="ARBA00004414"/>
    </source>
</evidence>
<dbReference type="PROSITE" id="PS51837">
    <property type="entry name" value="LITAF"/>
    <property type="match status" value="1"/>
</dbReference>
<dbReference type="EMBL" id="CAXLJM020000124">
    <property type="protein sequence ID" value="CAL8139176.1"/>
    <property type="molecule type" value="Genomic_DNA"/>
</dbReference>
<evidence type="ECO:0000313" key="12">
    <source>
        <dbReference type="Proteomes" id="UP001642540"/>
    </source>
</evidence>